<gene>
    <name evidence="10" type="ORF">IRJ41_004848</name>
</gene>
<keyword evidence="3" id="KW-0964">Secreted</keyword>
<dbReference type="InterPro" id="IPR015816">
    <property type="entry name" value="Vitellinogen_b-sht_N"/>
</dbReference>
<dbReference type="PANTHER" id="PTHR13769:SF5">
    <property type="entry name" value="APOLIPOPROTEIN B-100-RELATED"/>
    <property type="match status" value="1"/>
</dbReference>
<dbReference type="PROSITE" id="PS51211">
    <property type="entry name" value="VITELLOGENIN"/>
    <property type="match status" value="1"/>
</dbReference>
<dbReference type="InterPro" id="IPR015819">
    <property type="entry name" value="Lipid_transp_b-sht_shell"/>
</dbReference>
<dbReference type="InterPro" id="IPR015255">
    <property type="entry name" value="Vitellinogen_open_b-sht"/>
</dbReference>
<dbReference type="GO" id="GO:0006642">
    <property type="term" value="P:triglyceride mobilization"/>
    <property type="evidence" value="ECO:0007669"/>
    <property type="project" value="TreeGrafter"/>
</dbReference>
<accession>A0A9W7TMH1</accession>
<name>A0A9W7TMH1_TRIRA</name>
<sequence length="2717" mass="298813">MMRRHKLCLLLLLSIFTLSMDKIYKSFHKYEYLYETESLNALNGAVNGPRVSCKVEIRVPGPCSYIIHTSECAVSEVTDVNSDGKMVFGSAVGTDNFKAEMEKYPLKFTVERDDDIKLFPEEEELVNILNIKRGIISALAVPVLEEKMNKDTPTIYGLCKTDFIVNSREKIATDVTLNRDLSKCDKFRPVNDHTSPLALITGTQHCPLAQLIRSTQTCNYKFDSEKHHMTTGVCTERHLLVPFSHKGEFGVTNIGIQTVTLLGVTKHNDRVFNHKVANMKPLHPDSSVDMSPVQDKEDALAVVRELAQLSKSKDGHKRAHLAHKLIGTIRRMNAETLAAAVGEALEISQSLTYQALLQCGTPECNRVIMGVFRTFDRSSAEIDAAVYTMGLMPRPSRVLVREMLEMAKFKPSKPVYYAVSNAVRRLYDVEGVTSEIQSVAAHVLEQIGDCTGDQEHIFLSLKVIGNMAVAMEAASPALMSAVIRCINQPVASPAVQRAAVQVYRQIPVPEQGREVLMSAVLDRAAVVQKRVAAYLILMKDPTSAELSQVAEALRAEENLQTKSFIISHMSNILSSTAPETMQLKQKILGAFQSNKVGTLMDPTKFSRFYKMGSLEGNMIFESPEELPRELMLEMTLDAFGFYMDLVEIGMEGKGFEPFIEALFGINGFFPDTAMKTIFYAANKIPLQVNDVLNDIVPVLRNDRRRRQTTQNIVQEIRQNVNKLFRELKAQDSPEALVYIRLLGAELGYLKTEDMEEMVNSAGNILFSSVDNDLFLHYVFMDNEFYLPTGSGFPLRVSLSGILTPGVKGGLSFNPDMGEFAFMPSVGIEFVTEVGAHFPDYVHSGLKMHTNIYHESGFKAKLSVRYNQVKLTVPAPQDPTKIISITNSLVSVGAGTSKTIPAVGERTEVECSRFFPGLKYCTVLQYSDAMSIDAAPYFPLNGDSKFAVELHSTGEVTEYTATISYEREVETDRVTVDVKAEGTSFEGTATLKLNRQTYAASVELLAPSLQLESKVSANIVKRAEELTVELECDLKLPETSSAQKLILKYDGKKIEAEVDSEVSSEIHNIINSDVEGMINSLLDYQILKNKMKIRDILEKSVKGLKVPVISFPKRLFLNIEGAAKYTFGEHYKTMTFHFPLGGKPTEEIFIPESVSLSLPSLGMAEVSGKLNSNFYTLEAAVTAERDAVAHTSYSANAEVTGTSSVDLLSLKIKGSVVVESTPANSFKANVKTTVNHKLVDVSVSVAEEVKLSKKISVESNSKLEVNSPVGVQISLEHTGQVGVNAEEISGDGNLEGSFKAGQVCGSGTLTQSVSLLPFKSEANIYTSLKTGSTLQARNTITAAFTNEGLSIQSNTALFEDLISNTAELTYNKSQLALKSGTKSSVFGLKIQNTAEARAGAEAASSKIVTSVDLSEERIYSQFTGTLDTDGLTVNSDASARLTGHTAAHKAILTINKDGLSSSGTASVKSLLTLEELQHTFDISYQNLTLNGKCRTTGGIMTTRLRHNTELEIAGLAGRFKNQIHWSTEDFHFETMAHGTAAPFRLNIDASAGAQGFIHLNGLQRVQFDTKAHLKAKPFAIEHSHRCRVSTTLNIDRGVSIQSKLENKFDTMITPAEQNATLTVKCKVNDYAINNELSSYNNPERLGLEGSGSIAGGLFHTQNLSISGFLKYDKKSDWRAISQLTFVSLPSALEDIRIALLRTVEALRHYINREDVVAKIQNLPQHVKKVVSDLNVEGRVVQLKHNLLALTQNMPEYILRLEDLEESLSNLRDGIETLVMEVTHHFSEELDILKQLMAKGVLYENVGEALNAVFSVIEEVKRLSIHAAKQLLTELDVIKNVNAIYGNARDSLSKPDGMIAAVLEEMVEHIKRFKNDETILVVLAQNVQSVRIQITQFLDDAITYLRTNDVRQVTHVIFIPPMHNSPAQISDITFGKLYGEIRVNSPVYSIRTSADVQDASDVHPRFTASVTSQGTSPYDVHHNLDFTAQMSIPEKSHLKLSETLKMTGFLICDQQATLTLIKVSPTQNPKAGTSASRVNTAPISIEDGTSYSIETDYNHQLSVHTFFLSNDVTLNQKALAYQEAATFFVKVTNEGSGKFAFYGFSDEGTHKSKLNFNMDLSTAKLALTGHTESGTMKIKMTANAASVPQSHFAFDARVETKSPFIKNSLLVASVKALLADMKVDIKAAHDTELVGDVRGFLTNAVNILARPGDVEIDFQNKGEISLSKSLSGKIELQNDYSVTLNPDMQRINTVALACFKPYYYSHNFTVINNKAETGIHTAAGAVFSPGYVLGQVIHVPIIGFKIPVVKDLIFEQSGQWDTFASTDQSIDLRAKLEHQKNRFAIPLGVIVSEMSFKSSLLELNATAGVFPEENILMGVNAMTASVFEELKVKLDGTTSVATKDGLKVSTSLSLDNIHIGGSHDGSLTLDVENYEAVMSADTTVKINLPTFSINATHGLSGDTKTHPKSTSALKIQYSFDDPDSMGVGHGDAENNLKMEATLSFISIESVTKGTTDSVFDANTMINGTLEKEATVFVNADGLQSSLKTTGNGIIVPNEDAKIRYDINNMFTCKGHLGRVYLGLEMDSNYEINSERENIKINHTAVGKSDIVPLSSFLSAVETILSPSRSHVYDNRDSETVWLDRGFKHKSKGVYPEYNSSLAFLSETIGEAPEVKLVFEGSYNLTSPSAILEYEFGIHSLVTSPGLDQHSFKRFQIPDY</sequence>
<evidence type="ECO:0000313" key="11">
    <source>
        <dbReference type="Proteomes" id="UP001059041"/>
    </source>
</evidence>
<dbReference type="InterPro" id="IPR052418">
    <property type="entry name" value="Apolipoprotein_B"/>
</dbReference>
<evidence type="ECO:0000313" key="10">
    <source>
        <dbReference type="EMBL" id="KAI7799514.1"/>
    </source>
</evidence>
<dbReference type="GO" id="GO:0042953">
    <property type="term" value="P:lipoprotein transport"/>
    <property type="evidence" value="ECO:0007669"/>
    <property type="project" value="TreeGrafter"/>
</dbReference>
<evidence type="ECO:0000259" key="9">
    <source>
        <dbReference type="PROSITE" id="PS51211"/>
    </source>
</evidence>
<dbReference type="Pfam" id="PF06448">
    <property type="entry name" value="DUF1081"/>
    <property type="match status" value="1"/>
</dbReference>
<dbReference type="GO" id="GO:0050750">
    <property type="term" value="F:low-density lipoprotein particle receptor binding"/>
    <property type="evidence" value="ECO:0007669"/>
    <property type="project" value="TreeGrafter"/>
</dbReference>
<dbReference type="SMART" id="SM01169">
    <property type="entry name" value="DUF1943"/>
    <property type="match status" value="1"/>
</dbReference>
<evidence type="ECO:0000256" key="8">
    <source>
        <dbReference type="SAM" id="SignalP"/>
    </source>
</evidence>
<dbReference type="EMBL" id="JAFHDT010000015">
    <property type="protein sequence ID" value="KAI7799514.1"/>
    <property type="molecule type" value="Genomic_DNA"/>
</dbReference>
<dbReference type="GO" id="GO:0042632">
    <property type="term" value="P:cholesterol homeostasis"/>
    <property type="evidence" value="ECO:0007669"/>
    <property type="project" value="TreeGrafter"/>
</dbReference>
<reference evidence="10" key="1">
    <citation type="submission" date="2021-02" db="EMBL/GenBank/DDBJ databases">
        <title>Comparative genomics reveals that relaxation of natural selection precedes convergent phenotypic evolution of cavefish.</title>
        <authorList>
            <person name="Peng Z."/>
        </authorList>
    </citation>
    <scope>NUCLEOTIDE SEQUENCE</scope>
    <source>
        <tissue evidence="10">Muscle</tissue>
    </source>
</reference>
<dbReference type="GO" id="GO:0034359">
    <property type="term" value="C:mature chylomicron"/>
    <property type="evidence" value="ECO:0007669"/>
    <property type="project" value="TreeGrafter"/>
</dbReference>
<dbReference type="SUPFAM" id="SSF48431">
    <property type="entry name" value="Lipovitellin-phosvitin complex, superhelical domain"/>
    <property type="match status" value="1"/>
</dbReference>
<dbReference type="Pfam" id="PF01347">
    <property type="entry name" value="Vitellogenin_N"/>
    <property type="match status" value="1"/>
</dbReference>
<evidence type="ECO:0000256" key="2">
    <source>
        <dbReference type="ARBA" id="ARBA00022448"/>
    </source>
</evidence>
<keyword evidence="5" id="KW-0445">Lipid transport</keyword>
<dbReference type="SUPFAM" id="SSF56968">
    <property type="entry name" value="Lipovitellin-phosvitin complex, beta-sheet shell regions"/>
    <property type="match status" value="2"/>
</dbReference>
<dbReference type="FunFam" id="2.30.230.10:FF:000003">
    <property type="entry name" value="Apolipoprotein B"/>
    <property type="match status" value="1"/>
</dbReference>
<dbReference type="GO" id="GO:0030301">
    <property type="term" value="P:cholesterol transport"/>
    <property type="evidence" value="ECO:0007669"/>
    <property type="project" value="TreeGrafter"/>
</dbReference>
<keyword evidence="4 8" id="KW-0732">Signal</keyword>
<dbReference type="Gene3D" id="2.30.230.10">
    <property type="entry name" value="Lipovitellin, beta-sheet shell regions, chain A"/>
    <property type="match status" value="1"/>
</dbReference>
<comment type="caution">
    <text evidence="10">The sequence shown here is derived from an EMBL/GenBank/DDBJ whole genome shotgun (WGS) entry which is preliminary data.</text>
</comment>
<dbReference type="SMART" id="SM00638">
    <property type="entry name" value="LPD_N"/>
    <property type="match status" value="1"/>
</dbReference>
<proteinExistence type="predicted"/>
<feature type="domain" description="Vitellogenin" evidence="9">
    <location>
        <begin position="24"/>
        <end position="655"/>
    </location>
</feature>
<organism evidence="10 11">
    <name type="scientific">Triplophysa rosa</name>
    <name type="common">Cave loach</name>
    <dbReference type="NCBI Taxonomy" id="992332"/>
    <lineage>
        <taxon>Eukaryota</taxon>
        <taxon>Metazoa</taxon>
        <taxon>Chordata</taxon>
        <taxon>Craniata</taxon>
        <taxon>Vertebrata</taxon>
        <taxon>Euteleostomi</taxon>
        <taxon>Actinopterygii</taxon>
        <taxon>Neopterygii</taxon>
        <taxon>Teleostei</taxon>
        <taxon>Ostariophysi</taxon>
        <taxon>Cypriniformes</taxon>
        <taxon>Nemacheilidae</taxon>
        <taxon>Triplophysa</taxon>
    </lineage>
</organism>
<evidence type="ECO:0000256" key="6">
    <source>
        <dbReference type="ARBA" id="ARBA00023180"/>
    </source>
</evidence>
<comment type="caution">
    <text evidence="7">Lacks conserved residue(s) required for the propagation of feature annotation.</text>
</comment>
<dbReference type="Gene3D" id="2.20.80.10">
    <property type="entry name" value="Lipovitellin-phosvitin complex, chain A, domain 4"/>
    <property type="match status" value="1"/>
</dbReference>
<dbReference type="InterPro" id="IPR001747">
    <property type="entry name" value="Vitellogenin_N"/>
</dbReference>
<dbReference type="GO" id="GO:0120020">
    <property type="term" value="F:cholesterol transfer activity"/>
    <property type="evidence" value="ECO:0007669"/>
    <property type="project" value="TreeGrafter"/>
</dbReference>
<dbReference type="Proteomes" id="UP001059041">
    <property type="component" value="Linkage Group LG15"/>
</dbReference>
<dbReference type="Gene3D" id="1.25.10.20">
    <property type="entry name" value="Vitellinogen, superhelical"/>
    <property type="match status" value="1"/>
</dbReference>
<keyword evidence="2" id="KW-0813">Transport</keyword>
<dbReference type="PANTHER" id="PTHR13769">
    <property type="entry name" value="APOLIPOPROTEIN B"/>
    <property type="match status" value="1"/>
</dbReference>
<feature type="chain" id="PRO_5040935988" evidence="8">
    <location>
        <begin position="20"/>
        <end position="2717"/>
    </location>
</feature>
<evidence type="ECO:0000256" key="5">
    <source>
        <dbReference type="ARBA" id="ARBA00023055"/>
    </source>
</evidence>
<comment type="subcellular location">
    <subcellularLocation>
        <location evidence="1">Secreted</location>
    </subcellularLocation>
</comment>
<keyword evidence="11" id="KW-1185">Reference proteome</keyword>
<dbReference type="Pfam" id="PF09172">
    <property type="entry name" value="Vit_open_b-sht"/>
    <property type="match status" value="1"/>
</dbReference>
<evidence type="ECO:0000256" key="7">
    <source>
        <dbReference type="PROSITE-ProRule" id="PRU00557"/>
    </source>
</evidence>
<keyword evidence="6" id="KW-0325">Glycoprotein</keyword>
<dbReference type="GO" id="GO:0034362">
    <property type="term" value="C:low-density lipoprotein particle"/>
    <property type="evidence" value="ECO:0007669"/>
    <property type="project" value="TreeGrafter"/>
</dbReference>
<protein>
    <submittedName>
        <fullName evidence="10">Apolipoprotein B-100</fullName>
    </submittedName>
</protein>
<evidence type="ECO:0000256" key="1">
    <source>
        <dbReference type="ARBA" id="ARBA00004613"/>
    </source>
</evidence>
<dbReference type="InterPro" id="IPR009454">
    <property type="entry name" value="Lipid_transpt_open_b-sht"/>
</dbReference>
<feature type="signal peptide" evidence="8">
    <location>
        <begin position="1"/>
        <end position="19"/>
    </location>
</feature>
<dbReference type="InterPro" id="IPR011030">
    <property type="entry name" value="Lipovitellin_superhlx_dom"/>
</dbReference>
<evidence type="ECO:0000256" key="3">
    <source>
        <dbReference type="ARBA" id="ARBA00022525"/>
    </source>
</evidence>
<evidence type="ECO:0000256" key="4">
    <source>
        <dbReference type="ARBA" id="ARBA00022729"/>
    </source>
</evidence>
<dbReference type="GO" id="GO:0034361">
    <property type="term" value="C:very-low-density lipoprotein particle"/>
    <property type="evidence" value="ECO:0007669"/>
    <property type="project" value="TreeGrafter"/>
</dbReference>